<feature type="non-terminal residue" evidence="1">
    <location>
        <position position="1"/>
    </location>
</feature>
<protein>
    <submittedName>
        <fullName evidence="1">Uncharacterized protein</fullName>
    </submittedName>
</protein>
<keyword evidence="2" id="KW-1185">Reference proteome</keyword>
<evidence type="ECO:0000313" key="2">
    <source>
        <dbReference type="Proteomes" id="UP001295444"/>
    </source>
</evidence>
<evidence type="ECO:0000313" key="1">
    <source>
        <dbReference type="EMBL" id="CAH2318711.1"/>
    </source>
</evidence>
<organism evidence="1 2">
    <name type="scientific">Pelobates cultripes</name>
    <name type="common">Western spadefoot toad</name>
    <dbReference type="NCBI Taxonomy" id="61616"/>
    <lineage>
        <taxon>Eukaryota</taxon>
        <taxon>Metazoa</taxon>
        <taxon>Chordata</taxon>
        <taxon>Craniata</taxon>
        <taxon>Vertebrata</taxon>
        <taxon>Euteleostomi</taxon>
        <taxon>Amphibia</taxon>
        <taxon>Batrachia</taxon>
        <taxon>Anura</taxon>
        <taxon>Pelobatoidea</taxon>
        <taxon>Pelobatidae</taxon>
        <taxon>Pelobates</taxon>
    </lineage>
</organism>
<proteinExistence type="predicted"/>
<dbReference type="Proteomes" id="UP001295444">
    <property type="component" value="Chromosome 10"/>
</dbReference>
<gene>
    <name evidence="1" type="ORF">PECUL_23A041519</name>
</gene>
<name>A0AAD1T4Q3_PELCU</name>
<reference evidence="1" key="1">
    <citation type="submission" date="2022-03" db="EMBL/GenBank/DDBJ databases">
        <authorList>
            <person name="Alioto T."/>
            <person name="Alioto T."/>
            <person name="Gomez Garrido J."/>
        </authorList>
    </citation>
    <scope>NUCLEOTIDE SEQUENCE</scope>
</reference>
<sequence length="164" mass="18360">GPVISKDSCRWRKAAKKIRKSCQKTDHAGAALHLAQPNTVWCLLWPGQRGTGDYVAAVQHPLEAACAARHNKFQRLKHLKEKLVQPALHLTPMRNVFQKECVSEGDIVCRGKEDLCYTCISTWFYKGNVIHSSEKGCLDPKLCQDFFALISGAEDIETTVFTCT</sequence>
<dbReference type="EMBL" id="OW240921">
    <property type="protein sequence ID" value="CAH2318711.1"/>
    <property type="molecule type" value="Genomic_DNA"/>
</dbReference>
<dbReference type="AlphaFoldDB" id="A0AAD1T4Q3"/>
<accession>A0AAD1T4Q3</accession>